<dbReference type="EMBL" id="LR796949">
    <property type="protein sequence ID" value="CAB4177265.1"/>
    <property type="molecule type" value="Genomic_DNA"/>
</dbReference>
<reference evidence="1" key="1">
    <citation type="submission" date="2020-04" db="EMBL/GenBank/DDBJ databases">
        <authorList>
            <person name="Chiriac C."/>
            <person name="Salcher M."/>
            <person name="Ghai R."/>
            <person name="Kavagutti S V."/>
        </authorList>
    </citation>
    <scope>NUCLEOTIDE SEQUENCE</scope>
</reference>
<gene>
    <name evidence="4" type="ORF">UFOVP1088_41</name>
    <name evidence="5" type="ORF">UFOVP1149_22</name>
    <name evidence="6" type="ORF">UFOVP1330_9</name>
    <name evidence="7" type="ORF">UFOVP1441_3</name>
    <name evidence="1" type="ORF">UFOVP486_10</name>
    <name evidence="2" type="ORF">UFOVP911_42</name>
    <name evidence="3" type="ORF">UFOVP997_10</name>
</gene>
<protein>
    <submittedName>
        <fullName evidence="1">Uncharacterized protein</fullName>
    </submittedName>
</protein>
<dbReference type="EMBL" id="LR797275">
    <property type="protein sequence ID" value="CAB4198960.1"/>
    <property type="molecule type" value="Genomic_DNA"/>
</dbReference>
<dbReference type="EMBL" id="LR797095">
    <property type="protein sequence ID" value="CAB4186423.1"/>
    <property type="molecule type" value="Genomic_DNA"/>
</dbReference>
<dbReference type="EMBL" id="LR797028">
    <property type="protein sequence ID" value="CAB4183145.1"/>
    <property type="molecule type" value="Genomic_DNA"/>
</dbReference>
<dbReference type="EMBL" id="LR797387">
    <property type="protein sequence ID" value="CAB4212293.1"/>
    <property type="molecule type" value="Genomic_DNA"/>
</dbReference>
<sequence>MNDNKPPVISAAAKAIDAWTLPPVRRTFTLAEIEEAAEDQCGFCISCGAINSEVEPDARRYPCEECEKLKVYGTDSLAEMGRIV</sequence>
<evidence type="ECO:0000313" key="2">
    <source>
        <dbReference type="EMBL" id="CAB4170337.1"/>
    </source>
</evidence>
<evidence type="ECO:0000313" key="3">
    <source>
        <dbReference type="EMBL" id="CAB4177265.1"/>
    </source>
</evidence>
<evidence type="ECO:0000313" key="1">
    <source>
        <dbReference type="EMBL" id="CAB4145427.1"/>
    </source>
</evidence>
<accession>A0A6J5MI25</accession>
<dbReference type="EMBL" id="LR796449">
    <property type="protein sequence ID" value="CAB4145427.1"/>
    <property type="molecule type" value="Genomic_DNA"/>
</dbReference>
<evidence type="ECO:0000313" key="4">
    <source>
        <dbReference type="EMBL" id="CAB4183145.1"/>
    </source>
</evidence>
<evidence type="ECO:0000313" key="6">
    <source>
        <dbReference type="EMBL" id="CAB4198960.1"/>
    </source>
</evidence>
<dbReference type="EMBL" id="LR796856">
    <property type="protein sequence ID" value="CAB4170337.1"/>
    <property type="molecule type" value="Genomic_DNA"/>
</dbReference>
<proteinExistence type="predicted"/>
<evidence type="ECO:0000313" key="7">
    <source>
        <dbReference type="EMBL" id="CAB4212293.1"/>
    </source>
</evidence>
<evidence type="ECO:0000313" key="5">
    <source>
        <dbReference type="EMBL" id="CAB4186423.1"/>
    </source>
</evidence>
<organism evidence="1">
    <name type="scientific">uncultured Caudovirales phage</name>
    <dbReference type="NCBI Taxonomy" id="2100421"/>
    <lineage>
        <taxon>Viruses</taxon>
        <taxon>Duplodnaviria</taxon>
        <taxon>Heunggongvirae</taxon>
        <taxon>Uroviricota</taxon>
        <taxon>Caudoviricetes</taxon>
        <taxon>Peduoviridae</taxon>
        <taxon>Maltschvirus</taxon>
        <taxon>Maltschvirus maltsch</taxon>
    </lineage>
</organism>
<name>A0A6J5MI25_9CAUD</name>